<dbReference type="GO" id="GO:0016787">
    <property type="term" value="F:hydrolase activity"/>
    <property type="evidence" value="ECO:0007669"/>
    <property type="project" value="UniProtKB-KW"/>
</dbReference>
<accession>A0ABU2HYQ6</accession>
<organism evidence="2 3">
    <name type="scientific">Paracoccus aurantius</name>
    <dbReference type="NCBI Taxonomy" id="3073814"/>
    <lineage>
        <taxon>Bacteria</taxon>
        <taxon>Pseudomonadati</taxon>
        <taxon>Pseudomonadota</taxon>
        <taxon>Alphaproteobacteria</taxon>
        <taxon>Rhodobacterales</taxon>
        <taxon>Paracoccaceae</taxon>
        <taxon>Paracoccus</taxon>
    </lineage>
</organism>
<comment type="caution">
    <text evidence="2">The sequence shown here is derived from an EMBL/GenBank/DDBJ whole genome shotgun (WGS) entry which is preliminary data.</text>
</comment>
<name>A0ABU2HYQ6_9RHOB</name>
<sequence length="325" mass="36618">MNTTLSYRDQSNWREIQSHLPKRYQIRDDLPEEEIWSWHGHQIHLDRYRRPDSPVRVILFHGVGTNGRQMTTILGRPLAQSGIETVSIDMPTYGMTRVAPGTVVTYEDWVQAGTDFVAAELERDARPIFLYGLSAGGMLAYHIASRSANVAGIIGMTFLDLREKKVAIGTSYNNLIGEMVPMSNFLGKQPGISRLKVPMRLVSKMHALVNDKAAMQTCLRDRTSAGNFVSLAFIRSFMQARYDVEPEDFDVCPILLTQPAADRWTPLDYSTPFLKRIRKVPVKTVMLENAGHYPIEEPGLTQLHDAVLDFLRETQSGIPAANQDV</sequence>
<dbReference type="Gene3D" id="3.40.50.1820">
    <property type="entry name" value="alpha/beta hydrolase"/>
    <property type="match status" value="1"/>
</dbReference>
<protein>
    <submittedName>
        <fullName evidence="2">Alpha/beta fold hydrolase</fullName>
    </submittedName>
</protein>
<dbReference type="InterPro" id="IPR022742">
    <property type="entry name" value="Hydrolase_4"/>
</dbReference>
<feature type="domain" description="Serine aminopeptidase S33" evidence="1">
    <location>
        <begin position="56"/>
        <end position="298"/>
    </location>
</feature>
<keyword evidence="2" id="KW-0378">Hydrolase</keyword>
<dbReference type="RefSeq" id="WP_311163012.1">
    <property type="nucleotide sequence ID" value="NZ_JAVQLW010000006.1"/>
</dbReference>
<dbReference type="Pfam" id="PF12146">
    <property type="entry name" value="Hydrolase_4"/>
    <property type="match status" value="1"/>
</dbReference>
<dbReference type="EMBL" id="JAVQLW010000006">
    <property type="protein sequence ID" value="MDS9470186.1"/>
    <property type="molecule type" value="Genomic_DNA"/>
</dbReference>
<gene>
    <name evidence="2" type="ORF">RGQ15_21800</name>
</gene>
<reference evidence="3" key="1">
    <citation type="submission" date="2023-07" db="EMBL/GenBank/DDBJ databases">
        <title>Paracoccus sp. MBLB3053 whole genome sequence.</title>
        <authorList>
            <person name="Hwang C.Y."/>
            <person name="Cho E.-S."/>
            <person name="Seo M.-J."/>
        </authorList>
    </citation>
    <scope>NUCLEOTIDE SEQUENCE [LARGE SCALE GENOMIC DNA]</scope>
    <source>
        <strain evidence="3">MBLB3053</strain>
    </source>
</reference>
<dbReference type="InterPro" id="IPR029058">
    <property type="entry name" value="AB_hydrolase_fold"/>
</dbReference>
<evidence type="ECO:0000259" key="1">
    <source>
        <dbReference type="Pfam" id="PF12146"/>
    </source>
</evidence>
<proteinExistence type="predicted"/>
<dbReference type="PANTHER" id="PTHR46438">
    <property type="entry name" value="ALPHA/BETA-HYDROLASES SUPERFAMILY PROTEIN"/>
    <property type="match status" value="1"/>
</dbReference>
<dbReference type="SUPFAM" id="SSF53474">
    <property type="entry name" value="alpha/beta-Hydrolases"/>
    <property type="match status" value="1"/>
</dbReference>
<evidence type="ECO:0000313" key="3">
    <source>
        <dbReference type="Proteomes" id="UP001269144"/>
    </source>
</evidence>
<dbReference type="Proteomes" id="UP001269144">
    <property type="component" value="Unassembled WGS sequence"/>
</dbReference>
<keyword evidence="3" id="KW-1185">Reference proteome</keyword>
<evidence type="ECO:0000313" key="2">
    <source>
        <dbReference type="EMBL" id="MDS9470186.1"/>
    </source>
</evidence>